<feature type="region of interest" description="Disordered" evidence="1">
    <location>
        <begin position="24"/>
        <end position="51"/>
    </location>
</feature>
<accession>A0AAP0J6J5</accession>
<protein>
    <submittedName>
        <fullName evidence="3">Uncharacterized protein</fullName>
    </submittedName>
</protein>
<keyword evidence="2" id="KW-0812">Transmembrane</keyword>
<evidence type="ECO:0000313" key="3">
    <source>
        <dbReference type="EMBL" id="KAK9127187.1"/>
    </source>
</evidence>
<dbReference type="AlphaFoldDB" id="A0AAP0J6J5"/>
<keyword evidence="4" id="KW-1185">Reference proteome</keyword>
<keyword evidence="2" id="KW-1133">Transmembrane helix</keyword>
<evidence type="ECO:0000256" key="1">
    <source>
        <dbReference type="SAM" id="MobiDB-lite"/>
    </source>
</evidence>
<evidence type="ECO:0000313" key="4">
    <source>
        <dbReference type="Proteomes" id="UP001420932"/>
    </source>
</evidence>
<sequence>MRSILTTTTPTYLQFLLPTISPKPSLSFTTRASDPESDPAEAPSPDDADTFDSRLAQVRLRYRSGVGKKAEARRGKRSSSSSSSSEGGVFLPPVPLKEPVAGGMKVEVGFSPYTERLNGRLAALGLAALVLVELGSGTSLVKYHSPAVVFLQAYFVAAVGAVYVKYDKERVSVWPQ</sequence>
<proteinExistence type="predicted"/>
<gene>
    <name evidence="3" type="ORF">Syun_015984</name>
</gene>
<keyword evidence="2" id="KW-0472">Membrane</keyword>
<organism evidence="3 4">
    <name type="scientific">Stephania yunnanensis</name>
    <dbReference type="NCBI Taxonomy" id="152371"/>
    <lineage>
        <taxon>Eukaryota</taxon>
        <taxon>Viridiplantae</taxon>
        <taxon>Streptophyta</taxon>
        <taxon>Embryophyta</taxon>
        <taxon>Tracheophyta</taxon>
        <taxon>Spermatophyta</taxon>
        <taxon>Magnoliopsida</taxon>
        <taxon>Ranunculales</taxon>
        <taxon>Menispermaceae</taxon>
        <taxon>Menispermoideae</taxon>
        <taxon>Cissampelideae</taxon>
        <taxon>Stephania</taxon>
    </lineage>
</organism>
<feature type="compositionally biased region" description="Acidic residues" evidence="1">
    <location>
        <begin position="35"/>
        <end position="50"/>
    </location>
</feature>
<dbReference type="SUPFAM" id="SSF103511">
    <property type="entry name" value="Chlorophyll a-b binding protein"/>
    <property type="match status" value="1"/>
</dbReference>
<reference evidence="3 4" key="1">
    <citation type="submission" date="2024-01" db="EMBL/GenBank/DDBJ databases">
        <title>Genome assemblies of Stephania.</title>
        <authorList>
            <person name="Yang L."/>
        </authorList>
    </citation>
    <scope>NUCLEOTIDE SEQUENCE [LARGE SCALE GENOMIC DNA]</scope>
    <source>
        <strain evidence="3">YNDBR</strain>
        <tissue evidence="3">Leaf</tissue>
    </source>
</reference>
<feature type="transmembrane region" description="Helical" evidence="2">
    <location>
        <begin position="147"/>
        <end position="166"/>
    </location>
</feature>
<feature type="region of interest" description="Disordered" evidence="1">
    <location>
        <begin position="66"/>
        <end position="91"/>
    </location>
</feature>
<comment type="caution">
    <text evidence="3">The sequence shown here is derived from an EMBL/GenBank/DDBJ whole genome shotgun (WGS) entry which is preliminary data.</text>
</comment>
<dbReference type="Proteomes" id="UP001420932">
    <property type="component" value="Unassembled WGS sequence"/>
</dbReference>
<dbReference type="EMBL" id="JBBNAF010000007">
    <property type="protein sequence ID" value="KAK9127187.1"/>
    <property type="molecule type" value="Genomic_DNA"/>
</dbReference>
<evidence type="ECO:0000256" key="2">
    <source>
        <dbReference type="SAM" id="Phobius"/>
    </source>
</evidence>
<feature type="transmembrane region" description="Helical" evidence="2">
    <location>
        <begin position="121"/>
        <end position="141"/>
    </location>
</feature>
<name>A0AAP0J6J5_9MAGN</name>